<accession>A0A8A7KE78</accession>
<dbReference type="FunFam" id="3.30.1490.20:FF:000006">
    <property type="entry name" value="phosphoribosylamine--glycine ligase, chloroplastic-like"/>
    <property type="match status" value="1"/>
</dbReference>
<dbReference type="GO" id="GO:0046872">
    <property type="term" value="F:metal ion binding"/>
    <property type="evidence" value="ECO:0007669"/>
    <property type="project" value="UniProtKB-KW"/>
</dbReference>
<evidence type="ECO:0000256" key="6">
    <source>
        <dbReference type="ARBA" id="ARBA00022723"/>
    </source>
</evidence>
<dbReference type="FunFam" id="3.30.470.20:FF:000018">
    <property type="entry name" value="Trifunctional purine biosynthetic protein adenosine-3"/>
    <property type="match status" value="1"/>
</dbReference>
<dbReference type="InterPro" id="IPR037123">
    <property type="entry name" value="PRibGlycinamide_synth_C_sf"/>
</dbReference>
<dbReference type="Pfam" id="PF01071">
    <property type="entry name" value="GARS_A"/>
    <property type="match status" value="1"/>
</dbReference>
<dbReference type="FunFam" id="3.90.600.10:FF:000001">
    <property type="entry name" value="Trifunctional purine biosynthetic protein adenosine-3"/>
    <property type="match status" value="1"/>
</dbReference>
<comment type="catalytic activity">
    <reaction evidence="14">
        <text>5-phospho-beta-D-ribosylamine + glycine + ATP = N(1)-(5-phospho-beta-D-ribosyl)glycinamide + ADP + phosphate + H(+)</text>
        <dbReference type="Rhea" id="RHEA:17453"/>
        <dbReference type="ChEBI" id="CHEBI:15378"/>
        <dbReference type="ChEBI" id="CHEBI:30616"/>
        <dbReference type="ChEBI" id="CHEBI:43474"/>
        <dbReference type="ChEBI" id="CHEBI:57305"/>
        <dbReference type="ChEBI" id="CHEBI:58681"/>
        <dbReference type="ChEBI" id="CHEBI:143788"/>
        <dbReference type="ChEBI" id="CHEBI:456216"/>
        <dbReference type="EC" id="6.3.4.13"/>
    </reaction>
</comment>
<dbReference type="PANTHER" id="PTHR43472">
    <property type="entry name" value="PHOSPHORIBOSYLAMINE--GLYCINE LIGASE"/>
    <property type="match status" value="1"/>
</dbReference>
<dbReference type="UniPathway" id="UPA00074">
    <property type="reaction ID" value="UER00125"/>
</dbReference>
<dbReference type="FunFam" id="3.40.50.20:FF:000006">
    <property type="entry name" value="Phosphoribosylamine--glycine ligase, chloroplastic"/>
    <property type="match status" value="1"/>
</dbReference>
<dbReference type="InterPro" id="IPR000115">
    <property type="entry name" value="PRibGlycinamide_synth"/>
</dbReference>
<dbReference type="EC" id="6.3.4.13" evidence="4 14"/>
<dbReference type="Gene3D" id="3.40.50.20">
    <property type="match status" value="1"/>
</dbReference>
<feature type="domain" description="ATP-grasp" evidence="16">
    <location>
        <begin position="107"/>
        <end position="313"/>
    </location>
</feature>
<comment type="pathway">
    <text evidence="3 14">Purine metabolism; IMP biosynthesis via de novo pathway; N(1)-(5-phospho-D-ribosyl)glycinamide from 5-phospho-alpha-D-ribose 1-diphosphate: step 2/2.</text>
</comment>
<dbReference type="EMBL" id="CP046640">
    <property type="protein sequence ID" value="QTM00107.1"/>
    <property type="molecule type" value="Genomic_DNA"/>
</dbReference>
<comment type="cofactor">
    <cofactor evidence="2">
        <name>Mg(2+)</name>
        <dbReference type="ChEBI" id="CHEBI:18420"/>
    </cofactor>
</comment>
<dbReference type="HAMAP" id="MF_00138">
    <property type="entry name" value="GARS"/>
    <property type="match status" value="1"/>
</dbReference>
<keyword evidence="5 14" id="KW-0436">Ligase</keyword>
<sequence length="425" mass="46711">MRVLVVGSGGREHALVWKLFQSERVARIYAAPGNDGMLPLADRVDIGSDDITGLANWAVAHHIDLTVVGPEDPLVAGIVDEFNKRGLAIFGPSKKAAMVEGSKVYAKEILKKYNIPTAEYEVFTNPHEALQYFQHCVYPVVIKAEGLAGGKGVVIATNKSEAEKAVAKIMEERIFGDAGNRIVVEDFLEGEEVSILVLTDGKNILPLSPAQDYKAIFDGDEGPNTGGMGAYSPTPFIDDVLQEEICHKILKPTIKAFQAEGINYKGILYAGLIITDMGPKVLDFNTRLGDPETQVILPRLKNDLINLIEMVVNDNLEEIKLEWDKRSAVCVVLVSGGYPIDYKSGYLIEGLNELNKYDNVLVFHAGTKKEGDDFYTAGGRVLGITVLGSGLIDAIDQVYECIDQISFEDMHYRTDIAYRVFDDSY</sequence>
<evidence type="ECO:0000313" key="18">
    <source>
        <dbReference type="Proteomes" id="UP000665020"/>
    </source>
</evidence>
<evidence type="ECO:0000256" key="11">
    <source>
        <dbReference type="ARBA" id="ARBA00038345"/>
    </source>
</evidence>
<protein>
    <recommendedName>
        <fullName evidence="4 14">Phosphoribosylamine--glycine ligase</fullName>
        <ecNumber evidence="4 14">6.3.4.13</ecNumber>
    </recommendedName>
    <alternativeName>
        <fullName evidence="14">GARS</fullName>
    </alternativeName>
    <alternativeName>
        <fullName evidence="12 14">Glycinamide ribonucleotide synthetase</fullName>
    </alternativeName>
    <alternativeName>
        <fullName evidence="13 14">Phosphoribosylglycinamide synthetase</fullName>
    </alternativeName>
</protein>
<proteinExistence type="inferred from homology"/>
<dbReference type="SUPFAM" id="SSF51246">
    <property type="entry name" value="Rudiment single hybrid motif"/>
    <property type="match status" value="1"/>
</dbReference>
<evidence type="ECO:0000256" key="4">
    <source>
        <dbReference type="ARBA" id="ARBA00013255"/>
    </source>
</evidence>
<evidence type="ECO:0000313" key="17">
    <source>
        <dbReference type="EMBL" id="QTM00107.1"/>
    </source>
</evidence>
<keyword evidence="8 14" id="KW-0658">Purine biosynthesis</keyword>
<keyword evidence="7 15" id="KW-0547">Nucleotide-binding</keyword>
<keyword evidence="9 15" id="KW-0067">ATP-binding</keyword>
<dbReference type="Gene3D" id="3.30.470.20">
    <property type="entry name" value="ATP-grasp fold, B domain"/>
    <property type="match status" value="1"/>
</dbReference>
<evidence type="ECO:0000256" key="10">
    <source>
        <dbReference type="ARBA" id="ARBA00023211"/>
    </source>
</evidence>
<gene>
    <name evidence="14 17" type="primary">purD</name>
    <name evidence="17" type="ORF">GM661_18505</name>
</gene>
<dbReference type="GO" id="GO:0005524">
    <property type="term" value="F:ATP binding"/>
    <property type="evidence" value="ECO:0007669"/>
    <property type="project" value="UniProtKB-UniRule"/>
</dbReference>
<evidence type="ECO:0000256" key="13">
    <source>
        <dbReference type="ARBA" id="ARBA00042864"/>
    </source>
</evidence>
<evidence type="ECO:0000256" key="2">
    <source>
        <dbReference type="ARBA" id="ARBA00001946"/>
    </source>
</evidence>
<dbReference type="Pfam" id="PF02843">
    <property type="entry name" value="GARS_C"/>
    <property type="match status" value="1"/>
</dbReference>
<dbReference type="NCBIfam" id="TIGR00877">
    <property type="entry name" value="purD"/>
    <property type="match status" value="1"/>
</dbReference>
<evidence type="ECO:0000256" key="8">
    <source>
        <dbReference type="ARBA" id="ARBA00022755"/>
    </source>
</evidence>
<dbReference type="SMART" id="SM01210">
    <property type="entry name" value="GARS_C"/>
    <property type="match status" value="1"/>
</dbReference>
<evidence type="ECO:0000256" key="3">
    <source>
        <dbReference type="ARBA" id="ARBA00005174"/>
    </source>
</evidence>
<dbReference type="PROSITE" id="PS00184">
    <property type="entry name" value="GARS"/>
    <property type="match status" value="1"/>
</dbReference>
<reference evidence="17" key="1">
    <citation type="submission" date="2019-12" db="EMBL/GenBank/DDBJ databases">
        <authorList>
            <person name="zhang j."/>
            <person name="sun C.M."/>
        </authorList>
    </citation>
    <scope>NUCLEOTIDE SEQUENCE</scope>
    <source>
        <strain evidence="17">NS-1</strain>
    </source>
</reference>
<dbReference type="InterPro" id="IPR020562">
    <property type="entry name" value="PRibGlycinamide_synth_N"/>
</dbReference>
<dbReference type="InterPro" id="IPR020559">
    <property type="entry name" value="PRibGlycinamide_synth_CS"/>
</dbReference>
<dbReference type="SUPFAM" id="SSF56059">
    <property type="entry name" value="Glutathione synthetase ATP-binding domain-like"/>
    <property type="match status" value="1"/>
</dbReference>
<dbReference type="RefSeq" id="WP_125991857.1">
    <property type="nucleotide sequence ID" value="NZ_CP046640.1"/>
</dbReference>
<dbReference type="KEGG" id="ifn:GM661_18505"/>
<dbReference type="SMART" id="SM01209">
    <property type="entry name" value="GARS_A"/>
    <property type="match status" value="1"/>
</dbReference>
<dbReference type="Proteomes" id="UP000665020">
    <property type="component" value="Chromosome"/>
</dbReference>
<dbReference type="InterPro" id="IPR011054">
    <property type="entry name" value="Rudment_hybrid_motif"/>
</dbReference>
<dbReference type="GO" id="GO:0009113">
    <property type="term" value="P:purine nucleobase biosynthetic process"/>
    <property type="evidence" value="ECO:0007669"/>
    <property type="project" value="InterPro"/>
</dbReference>
<dbReference type="GO" id="GO:0004637">
    <property type="term" value="F:phosphoribosylamine-glycine ligase activity"/>
    <property type="evidence" value="ECO:0007669"/>
    <property type="project" value="UniProtKB-UniRule"/>
</dbReference>
<dbReference type="SUPFAM" id="SSF52440">
    <property type="entry name" value="PreATP-grasp domain"/>
    <property type="match status" value="1"/>
</dbReference>
<evidence type="ECO:0000256" key="12">
    <source>
        <dbReference type="ARBA" id="ARBA00042242"/>
    </source>
</evidence>
<evidence type="ECO:0000256" key="5">
    <source>
        <dbReference type="ARBA" id="ARBA00022598"/>
    </source>
</evidence>
<dbReference type="InterPro" id="IPR020561">
    <property type="entry name" value="PRibGlycinamid_synth_ATP-grasp"/>
</dbReference>
<dbReference type="AlphaFoldDB" id="A0A8A7KE78"/>
<keyword evidence="18" id="KW-1185">Reference proteome</keyword>
<dbReference type="PROSITE" id="PS50975">
    <property type="entry name" value="ATP_GRASP"/>
    <property type="match status" value="1"/>
</dbReference>
<dbReference type="InterPro" id="IPR013815">
    <property type="entry name" value="ATP_grasp_subdomain_1"/>
</dbReference>
<dbReference type="PANTHER" id="PTHR43472:SF1">
    <property type="entry name" value="PHOSPHORIBOSYLAMINE--GLYCINE LIGASE, CHLOROPLASTIC"/>
    <property type="match status" value="1"/>
</dbReference>
<organism evidence="17 18">
    <name type="scientific">Iocasia fonsfrigidae</name>
    <dbReference type="NCBI Taxonomy" id="2682810"/>
    <lineage>
        <taxon>Bacteria</taxon>
        <taxon>Bacillati</taxon>
        <taxon>Bacillota</taxon>
        <taxon>Clostridia</taxon>
        <taxon>Halanaerobiales</taxon>
        <taxon>Halanaerobiaceae</taxon>
        <taxon>Iocasia</taxon>
    </lineage>
</organism>
<evidence type="ECO:0000259" key="16">
    <source>
        <dbReference type="PROSITE" id="PS50975"/>
    </source>
</evidence>
<evidence type="ECO:0000256" key="14">
    <source>
        <dbReference type="HAMAP-Rule" id="MF_00138"/>
    </source>
</evidence>
<evidence type="ECO:0000256" key="7">
    <source>
        <dbReference type="ARBA" id="ARBA00022741"/>
    </source>
</evidence>
<evidence type="ECO:0000256" key="15">
    <source>
        <dbReference type="PROSITE-ProRule" id="PRU00409"/>
    </source>
</evidence>
<name>A0A8A7KE78_9FIRM</name>
<dbReference type="InterPro" id="IPR020560">
    <property type="entry name" value="PRibGlycinamide_synth_C-dom"/>
</dbReference>
<dbReference type="Gene3D" id="3.30.1490.20">
    <property type="entry name" value="ATP-grasp fold, A domain"/>
    <property type="match status" value="1"/>
</dbReference>
<evidence type="ECO:0000256" key="9">
    <source>
        <dbReference type="ARBA" id="ARBA00022840"/>
    </source>
</evidence>
<keyword evidence="10" id="KW-0464">Manganese</keyword>
<dbReference type="InterPro" id="IPR016185">
    <property type="entry name" value="PreATP-grasp_dom_sf"/>
</dbReference>
<comment type="cofactor">
    <cofactor evidence="1">
        <name>Mn(2+)</name>
        <dbReference type="ChEBI" id="CHEBI:29035"/>
    </cofactor>
</comment>
<evidence type="ECO:0000256" key="1">
    <source>
        <dbReference type="ARBA" id="ARBA00001936"/>
    </source>
</evidence>
<dbReference type="InterPro" id="IPR011761">
    <property type="entry name" value="ATP-grasp"/>
</dbReference>
<dbReference type="GO" id="GO:0006189">
    <property type="term" value="P:'de novo' IMP biosynthetic process"/>
    <property type="evidence" value="ECO:0007669"/>
    <property type="project" value="UniProtKB-UniRule"/>
</dbReference>
<dbReference type="Pfam" id="PF02844">
    <property type="entry name" value="GARS_N"/>
    <property type="match status" value="1"/>
</dbReference>
<dbReference type="Gene3D" id="3.90.600.10">
    <property type="entry name" value="Phosphoribosylglycinamide synthetase, C-terminal domain"/>
    <property type="match status" value="1"/>
</dbReference>
<keyword evidence="6" id="KW-0479">Metal-binding</keyword>
<comment type="similarity">
    <text evidence="11 14">Belongs to the GARS family.</text>
</comment>